<dbReference type="InterPro" id="IPR036388">
    <property type="entry name" value="WH-like_DNA-bd_sf"/>
</dbReference>
<dbReference type="GO" id="GO:0006352">
    <property type="term" value="P:DNA-templated transcription initiation"/>
    <property type="evidence" value="ECO:0007669"/>
    <property type="project" value="InterPro"/>
</dbReference>
<evidence type="ECO:0000259" key="6">
    <source>
        <dbReference type="Pfam" id="PF04542"/>
    </source>
</evidence>
<dbReference type="eggNOG" id="COG1595">
    <property type="taxonomic scope" value="Bacteria"/>
</dbReference>
<dbReference type="InterPro" id="IPR013249">
    <property type="entry name" value="RNA_pol_sigma70_r4_t2"/>
</dbReference>
<accession>R1GH95</accession>
<dbReference type="Pfam" id="PF04542">
    <property type="entry name" value="Sigma70_r2"/>
    <property type="match status" value="1"/>
</dbReference>
<keyword evidence="3" id="KW-0731">Sigma factor</keyword>
<dbReference type="InterPro" id="IPR013324">
    <property type="entry name" value="RNA_pol_sigma_r3/r4-like"/>
</dbReference>
<name>R1GH95_9PSEU</name>
<keyword evidence="9" id="KW-1185">Reference proteome</keyword>
<dbReference type="PATRIC" id="fig|1292037.4.peg.95"/>
<feature type="domain" description="RNA polymerase sigma factor 70 region 4 type 2" evidence="7">
    <location>
        <begin position="206"/>
        <end position="257"/>
    </location>
</feature>
<evidence type="ECO:0000256" key="2">
    <source>
        <dbReference type="ARBA" id="ARBA00023015"/>
    </source>
</evidence>
<dbReference type="Gene3D" id="1.10.1740.10">
    <property type="match status" value="1"/>
</dbReference>
<keyword evidence="2" id="KW-0805">Transcription regulation</keyword>
<dbReference type="SUPFAM" id="SSF88659">
    <property type="entry name" value="Sigma3 and sigma4 domains of RNA polymerase sigma factors"/>
    <property type="match status" value="1"/>
</dbReference>
<dbReference type="Gene3D" id="1.10.10.10">
    <property type="entry name" value="Winged helix-like DNA-binding domain superfamily/Winged helix DNA-binding domain"/>
    <property type="match status" value="1"/>
</dbReference>
<dbReference type="AlphaFoldDB" id="R1GH95"/>
<dbReference type="SUPFAM" id="SSF88946">
    <property type="entry name" value="Sigma2 domain of RNA polymerase sigma factors"/>
    <property type="match status" value="1"/>
</dbReference>
<organism evidence="8 9">
    <name type="scientific">Amycolatopsis vancoresmycina DSM 44592</name>
    <dbReference type="NCBI Taxonomy" id="1292037"/>
    <lineage>
        <taxon>Bacteria</taxon>
        <taxon>Bacillati</taxon>
        <taxon>Actinomycetota</taxon>
        <taxon>Actinomycetes</taxon>
        <taxon>Pseudonocardiales</taxon>
        <taxon>Pseudonocardiaceae</taxon>
        <taxon>Amycolatopsis</taxon>
    </lineage>
</organism>
<dbReference type="GO" id="GO:0016987">
    <property type="term" value="F:sigma factor activity"/>
    <property type="evidence" value="ECO:0007669"/>
    <property type="project" value="UniProtKB-KW"/>
</dbReference>
<dbReference type="GO" id="GO:0003677">
    <property type="term" value="F:DNA binding"/>
    <property type="evidence" value="ECO:0007669"/>
    <property type="project" value="UniProtKB-KW"/>
</dbReference>
<sequence length="266" mass="28746">MPESSAAVVSREHARALVNRSSVGTRGARRLAATVSPDAVAAVLDRAHRTEPAPGLARTTEFSERYITAESLPRPGGRLTKEDLDPLVREAGGGNPAAIHSLLQMIEPVVVRYCRARMGGRDLSYLAADDVAQEVCLAVLKALPDYQDRGGSFLYLVHAIAANKVADAYRAVARDRSEPVPELPERPLAVGNEPETHALHLDLGARLGRLLASLPRMQQEILTLRIAVGFSAVETAEALGISAGNVRVTQHRALTRLRGMIRDEEF</sequence>
<dbReference type="InterPro" id="IPR007627">
    <property type="entry name" value="RNA_pol_sigma70_r2"/>
</dbReference>
<dbReference type="InterPro" id="IPR014284">
    <property type="entry name" value="RNA_pol_sigma-70_dom"/>
</dbReference>
<evidence type="ECO:0000259" key="7">
    <source>
        <dbReference type="Pfam" id="PF08281"/>
    </source>
</evidence>
<dbReference type="PANTHER" id="PTHR43133:SF58">
    <property type="entry name" value="ECF RNA POLYMERASE SIGMA FACTOR SIGD"/>
    <property type="match status" value="1"/>
</dbReference>
<evidence type="ECO:0000256" key="5">
    <source>
        <dbReference type="ARBA" id="ARBA00023163"/>
    </source>
</evidence>
<proteinExistence type="inferred from homology"/>
<dbReference type="Proteomes" id="UP000014139">
    <property type="component" value="Unassembled WGS sequence"/>
</dbReference>
<reference evidence="8 9" key="1">
    <citation type="submission" date="2013-02" db="EMBL/GenBank/DDBJ databases">
        <title>Draft genome sequence of Amycolatopsis vancoresmycina strain DSM 44592T.</title>
        <authorList>
            <person name="Kumar S."/>
            <person name="Kaur N."/>
            <person name="Kaur C."/>
            <person name="Raghava G.P.S."/>
            <person name="Mayilraj S."/>
        </authorList>
    </citation>
    <scope>NUCLEOTIDE SEQUENCE [LARGE SCALE GENOMIC DNA]</scope>
    <source>
        <strain evidence="8 9">DSM 44592</strain>
    </source>
</reference>
<evidence type="ECO:0000256" key="1">
    <source>
        <dbReference type="ARBA" id="ARBA00010641"/>
    </source>
</evidence>
<feature type="domain" description="RNA polymerase sigma-70 region 2" evidence="6">
    <location>
        <begin position="106"/>
        <end position="173"/>
    </location>
</feature>
<evidence type="ECO:0000256" key="4">
    <source>
        <dbReference type="ARBA" id="ARBA00023125"/>
    </source>
</evidence>
<dbReference type="InterPro" id="IPR039425">
    <property type="entry name" value="RNA_pol_sigma-70-like"/>
</dbReference>
<dbReference type="NCBIfam" id="NF007230">
    <property type="entry name" value="PRK09648.1"/>
    <property type="match status" value="1"/>
</dbReference>
<dbReference type="NCBIfam" id="TIGR02937">
    <property type="entry name" value="sigma70-ECF"/>
    <property type="match status" value="1"/>
</dbReference>
<dbReference type="CDD" id="cd06171">
    <property type="entry name" value="Sigma70_r4"/>
    <property type="match status" value="1"/>
</dbReference>
<keyword evidence="4" id="KW-0238">DNA-binding</keyword>
<protein>
    <submittedName>
        <fullName evidence="8">RNA polymerase sigma-70 factor, ECF subfamily protein</fullName>
    </submittedName>
</protein>
<dbReference type="InterPro" id="IPR013325">
    <property type="entry name" value="RNA_pol_sigma_r2"/>
</dbReference>
<dbReference type="EMBL" id="AOUO01000006">
    <property type="protein sequence ID" value="EOD70528.1"/>
    <property type="molecule type" value="Genomic_DNA"/>
</dbReference>
<evidence type="ECO:0000313" key="8">
    <source>
        <dbReference type="EMBL" id="EOD70528.1"/>
    </source>
</evidence>
<comment type="caution">
    <text evidence="8">The sequence shown here is derived from an EMBL/GenBank/DDBJ whole genome shotgun (WGS) entry which is preliminary data.</text>
</comment>
<dbReference type="Pfam" id="PF08281">
    <property type="entry name" value="Sigma70_r4_2"/>
    <property type="match status" value="1"/>
</dbReference>
<keyword evidence="5" id="KW-0804">Transcription</keyword>
<dbReference type="RefSeq" id="WP_003054431.1">
    <property type="nucleotide sequence ID" value="NZ_AOUO01000006.1"/>
</dbReference>
<evidence type="ECO:0000256" key="3">
    <source>
        <dbReference type="ARBA" id="ARBA00023082"/>
    </source>
</evidence>
<dbReference type="PANTHER" id="PTHR43133">
    <property type="entry name" value="RNA POLYMERASE ECF-TYPE SIGMA FACTO"/>
    <property type="match status" value="1"/>
</dbReference>
<evidence type="ECO:0000313" key="9">
    <source>
        <dbReference type="Proteomes" id="UP000014139"/>
    </source>
</evidence>
<gene>
    <name evidence="8" type="ORF">H480_00485</name>
</gene>
<comment type="similarity">
    <text evidence="1">Belongs to the sigma-70 factor family. ECF subfamily.</text>
</comment>